<reference evidence="2 3" key="1">
    <citation type="submission" date="2014-09" db="EMBL/GenBank/DDBJ databases">
        <title>Genome sequencing of Methyloceanibacter caenitepidi Gela4.</title>
        <authorList>
            <person name="Takeuchi M."/>
            <person name="Susumu S."/>
            <person name="Kamagata Y."/>
            <person name="Oshima K."/>
            <person name="Hattori M."/>
            <person name="Iwasaki W."/>
        </authorList>
    </citation>
    <scope>NUCLEOTIDE SEQUENCE [LARGE SCALE GENOMIC DNA]</scope>
    <source>
        <strain evidence="2 3">Gela4</strain>
    </source>
</reference>
<dbReference type="STRING" id="1384459.GL4_0675"/>
<evidence type="ECO:0000313" key="2">
    <source>
        <dbReference type="EMBL" id="BAQ16138.1"/>
    </source>
</evidence>
<dbReference type="PANTHER" id="PTHR30399:SF1">
    <property type="entry name" value="UTP PYROPHOSPHATASE"/>
    <property type="match status" value="1"/>
</dbReference>
<organism evidence="2 3">
    <name type="scientific">Methyloceanibacter caenitepidi</name>
    <dbReference type="NCBI Taxonomy" id="1384459"/>
    <lineage>
        <taxon>Bacteria</taxon>
        <taxon>Pseudomonadati</taxon>
        <taxon>Pseudomonadota</taxon>
        <taxon>Alphaproteobacteria</taxon>
        <taxon>Hyphomicrobiales</taxon>
        <taxon>Hyphomicrobiaceae</taxon>
        <taxon>Methyloceanibacter</taxon>
    </lineage>
</organism>
<dbReference type="InterPro" id="IPR053136">
    <property type="entry name" value="UTP_pyrophosphatase-like"/>
</dbReference>
<dbReference type="Pfam" id="PF01863">
    <property type="entry name" value="YgjP-like"/>
    <property type="match status" value="1"/>
</dbReference>
<keyword evidence="3" id="KW-1185">Reference proteome</keyword>
<dbReference type="PANTHER" id="PTHR30399">
    <property type="entry name" value="UNCHARACTERIZED PROTEIN YGJP"/>
    <property type="match status" value="1"/>
</dbReference>
<dbReference type="InterPro" id="IPR002725">
    <property type="entry name" value="YgjP-like_metallopeptidase"/>
</dbReference>
<protein>
    <recommendedName>
        <fullName evidence="1">YgjP-like metallopeptidase domain-containing protein</fullName>
    </recommendedName>
</protein>
<name>A0A0A8JZ97_9HYPH</name>
<dbReference type="EMBL" id="AP014648">
    <property type="protein sequence ID" value="BAQ16138.1"/>
    <property type="molecule type" value="Genomic_DNA"/>
</dbReference>
<proteinExistence type="predicted"/>
<sequence length="273" mass="30651">MLKRLKLGRTGTTEIPINGLDVPLVLRRTARARRFSLQVSEARRSAVLTVPAYSSLADAQQFLSRHMDWLRERLDGLCDPVPFADGAVIPLRGLAHRLNFVGPVRRRGVVWIEDSDEARIAPVWPVGLTEADVVLPLLNVAGEGQHAPRRLLDWLKRQAHDDLKLRVDIHAKRLGLNPKRISVRDQNTRWGSCSSTGTLSFSWRLILAPPFVLDYLAAHEVAHLEEMNHGPQFWALVARTMPRQAEARAWLHEHGSHLHAFGAAGPPPPEQED</sequence>
<dbReference type="Proteomes" id="UP000031643">
    <property type="component" value="Chromosome"/>
</dbReference>
<evidence type="ECO:0000313" key="3">
    <source>
        <dbReference type="Proteomes" id="UP000031643"/>
    </source>
</evidence>
<dbReference type="Gene3D" id="3.30.2010.10">
    <property type="entry name" value="Metalloproteases ('zincins'), catalytic domain"/>
    <property type="match status" value="1"/>
</dbReference>
<gene>
    <name evidence="2" type="ORF">GL4_0675</name>
</gene>
<dbReference type="CDD" id="cd07344">
    <property type="entry name" value="M48_yhfN_like"/>
    <property type="match status" value="1"/>
</dbReference>
<evidence type="ECO:0000259" key="1">
    <source>
        <dbReference type="Pfam" id="PF01863"/>
    </source>
</evidence>
<feature type="domain" description="YgjP-like metallopeptidase" evidence="1">
    <location>
        <begin position="141"/>
        <end position="254"/>
    </location>
</feature>
<accession>A0A0A8JZ97</accession>
<dbReference type="KEGG" id="mcg:GL4_0675"/>
<dbReference type="OrthoDB" id="9795402at2"/>
<dbReference type="AlphaFoldDB" id="A0A0A8JZ97"/>
<dbReference type="RefSeq" id="WP_045364525.1">
    <property type="nucleotide sequence ID" value="NZ_AP014648.1"/>
</dbReference>
<dbReference type="HOGENOM" id="CLU_065947_2_1_5"/>